<proteinExistence type="predicted"/>
<dbReference type="OrthoDB" id="6606745at2759"/>
<evidence type="ECO:0000313" key="2">
    <source>
        <dbReference type="EMBL" id="KAE9530452.1"/>
    </source>
</evidence>
<dbReference type="EMBL" id="VYZN01000042">
    <property type="protein sequence ID" value="KAE9530452.1"/>
    <property type="molecule type" value="Genomic_DNA"/>
</dbReference>
<dbReference type="GO" id="GO:0046983">
    <property type="term" value="F:protein dimerization activity"/>
    <property type="evidence" value="ECO:0007669"/>
    <property type="project" value="InterPro"/>
</dbReference>
<gene>
    <name evidence="2" type="ORF">AGLY_010914</name>
</gene>
<dbReference type="PANTHER" id="PTHR46289">
    <property type="entry name" value="52 KDA REPRESSOR OF THE INHIBITOR OF THE PROTEIN KINASE-LIKE PROTEIN-RELATED"/>
    <property type="match status" value="1"/>
</dbReference>
<dbReference type="InterPro" id="IPR008906">
    <property type="entry name" value="HATC_C_dom"/>
</dbReference>
<protein>
    <recommendedName>
        <fullName evidence="1">HAT C-terminal dimerisation domain-containing protein</fullName>
    </recommendedName>
</protein>
<comment type="caution">
    <text evidence="2">The sequence shown here is derived from an EMBL/GenBank/DDBJ whole genome shotgun (WGS) entry which is preliminary data.</text>
</comment>
<dbReference type="SUPFAM" id="SSF53098">
    <property type="entry name" value="Ribonuclease H-like"/>
    <property type="match status" value="1"/>
</dbReference>
<organism evidence="2 3">
    <name type="scientific">Aphis glycines</name>
    <name type="common">Soybean aphid</name>
    <dbReference type="NCBI Taxonomy" id="307491"/>
    <lineage>
        <taxon>Eukaryota</taxon>
        <taxon>Metazoa</taxon>
        <taxon>Ecdysozoa</taxon>
        <taxon>Arthropoda</taxon>
        <taxon>Hexapoda</taxon>
        <taxon>Insecta</taxon>
        <taxon>Pterygota</taxon>
        <taxon>Neoptera</taxon>
        <taxon>Paraneoptera</taxon>
        <taxon>Hemiptera</taxon>
        <taxon>Sternorrhyncha</taxon>
        <taxon>Aphidomorpha</taxon>
        <taxon>Aphidoidea</taxon>
        <taxon>Aphididae</taxon>
        <taxon>Aphidini</taxon>
        <taxon>Aphis</taxon>
        <taxon>Aphis</taxon>
    </lineage>
</organism>
<name>A0A6G0TCC8_APHGL</name>
<dbReference type="InterPro" id="IPR052958">
    <property type="entry name" value="IFN-induced_PKR_regulator"/>
</dbReference>
<dbReference type="Pfam" id="PF05699">
    <property type="entry name" value="Dimer_Tnp_hAT"/>
    <property type="match status" value="1"/>
</dbReference>
<reference evidence="2 3" key="1">
    <citation type="submission" date="2019-08" db="EMBL/GenBank/DDBJ databases">
        <title>The genome of the soybean aphid Biotype 1, its phylome, world population structure and adaptation to the North American continent.</title>
        <authorList>
            <person name="Giordano R."/>
            <person name="Donthu R.K."/>
            <person name="Hernandez A.G."/>
            <person name="Wright C.L."/>
            <person name="Zimin A.V."/>
        </authorList>
    </citation>
    <scope>NUCLEOTIDE SEQUENCE [LARGE SCALE GENOMIC DNA]</scope>
    <source>
        <tissue evidence="2">Whole aphids</tissue>
    </source>
</reference>
<evidence type="ECO:0000313" key="3">
    <source>
        <dbReference type="Proteomes" id="UP000475862"/>
    </source>
</evidence>
<evidence type="ECO:0000259" key="1">
    <source>
        <dbReference type="Pfam" id="PF05699"/>
    </source>
</evidence>
<feature type="domain" description="HAT C-terminal dimerisation" evidence="1">
    <location>
        <begin position="188"/>
        <end position="239"/>
    </location>
</feature>
<dbReference type="PANTHER" id="PTHR46289:SF14">
    <property type="entry name" value="DUF4371 DOMAIN-CONTAINING PROTEIN"/>
    <property type="match status" value="1"/>
</dbReference>
<dbReference type="AlphaFoldDB" id="A0A6G0TCC8"/>
<sequence>MIDVAFVALPTPRCRRVPKFSDELQKDEPITDPITKFKIECYYSALDIIQNELNDRFGNDEAELLKDLSLLSKKRILEVKNSPNSLPKDAFKIVCELYSTFLQYDDLVNEYQQFCSNFLELEKSILLPKYLHNKESESDESVYEDDFDNVYEIVEQDEIENQPVFVTRNLENVGSMGKLFKLFCVSQLKNVFPNLHTLLHIAVTLPVSSCSVERSFSKLKLVKSKLRTTMKKERFESLLKITCEQDCVPNVENKILKGCRFHLEQSWWRKIQNLGLANEYKSDSELKSKFPPKIWSEFYASSMRTTNSCESFRSHFNSMFYTAHPNIYQFLEILKNVQIYTYIKMRSLEVMKKRNCILLKEKCIAGNMNKNIQKLNN</sequence>
<accession>A0A6G0TCC8</accession>
<keyword evidence="3" id="KW-1185">Reference proteome</keyword>
<dbReference type="Proteomes" id="UP000475862">
    <property type="component" value="Unassembled WGS sequence"/>
</dbReference>
<dbReference type="InterPro" id="IPR012337">
    <property type="entry name" value="RNaseH-like_sf"/>
</dbReference>